<keyword evidence="9" id="KW-1185">Reference proteome</keyword>
<keyword evidence="3 6" id="KW-0812">Transmembrane</keyword>
<evidence type="ECO:0000256" key="5">
    <source>
        <dbReference type="ARBA" id="ARBA00023136"/>
    </source>
</evidence>
<evidence type="ECO:0000259" key="7">
    <source>
        <dbReference type="Pfam" id="PF04024"/>
    </source>
</evidence>
<dbReference type="EMBL" id="CP023406">
    <property type="protein sequence ID" value="ATD68015.1"/>
    <property type="molecule type" value="Genomic_DNA"/>
</dbReference>
<dbReference type="Pfam" id="PF04024">
    <property type="entry name" value="PspC"/>
    <property type="match status" value="1"/>
</dbReference>
<dbReference type="InterPro" id="IPR007168">
    <property type="entry name" value="Phageshock_PspC_N"/>
</dbReference>
<comment type="subcellular location">
    <subcellularLocation>
        <location evidence="1">Cell membrane</location>
        <topology evidence="1">Single-pass membrane protein</topology>
    </subcellularLocation>
</comment>
<evidence type="ECO:0000313" key="8">
    <source>
        <dbReference type="EMBL" id="ATD68015.1"/>
    </source>
</evidence>
<evidence type="ECO:0000256" key="6">
    <source>
        <dbReference type="SAM" id="Phobius"/>
    </source>
</evidence>
<evidence type="ECO:0000313" key="9">
    <source>
        <dbReference type="Proteomes" id="UP000218968"/>
    </source>
</evidence>
<protein>
    <submittedName>
        <fullName evidence="8">Stress-responsive transcriptional regulator</fullName>
    </submittedName>
</protein>
<proteinExistence type="predicted"/>
<dbReference type="PANTHER" id="PTHR33885:SF3">
    <property type="entry name" value="PHAGE SHOCK PROTEIN C"/>
    <property type="match status" value="1"/>
</dbReference>
<dbReference type="RefSeq" id="WP_096298982.1">
    <property type="nucleotide sequence ID" value="NZ_CP023406.1"/>
</dbReference>
<evidence type="ECO:0000256" key="4">
    <source>
        <dbReference type="ARBA" id="ARBA00022989"/>
    </source>
</evidence>
<keyword evidence="5 6" id="KW-0472">Membrane</keyword>
<dbReference type="Proteomes" id="UP000218968">
    <property type="component" value="Chromosome"/>
</dbReference>
<reference evidence="9" key="1">
    <citation type="submission" date="2017-09" db="EMBL/GenBank/DDBJ databases">
        <title>Luteimonas liuhanmingii sp.nov., isolated from the intestinal contents of Tibetan Plateau Pika in Yushu, Qinghai Province, China.</title>
        <authorList>
            <person name="Gui Z."/>
        </authorList>
    </citation>
    <scope>NUCLEOTIDE SEQUENCE [LARGE SCALE GENOMIC DNA]</scope>
    <source>
        <strain evidence="9">100111</strain>
    </source>
</reference>
<feature type="transmembrane region" description="Helical" evidence="6">
    <location>
        <begin position="39"/>
        <end position="63"/>
    </location>
</feature>
<dbReference type="KEGG" id="lum:CNR27_11730"/>
<dbReference type="InterPro" id="IPR052027">
    <property type="entry name" value="PspC"/>
</dbReference>
<gene>
    <name evidence="8" type="ORF">CNR27_11730</name>
</gene>
<name>A0A290XFU3_9GAMM</name>
<dbReference type="AlphaFoldDB" id="A0A290XFU3"/>
<evidence type="ECO:0000256" key="1">
    <source>
        <dbReference type="ARBA" id="ARBA00004162"/>
    </source>
</evidence>
<keyword evidence="2" id="KW-1003">Cell membrane</keyword>
<evidence type="ECO:0000256" key="3">
    <source>
        <dbReference type="ARBA" id="ARBA00022692"/>
    </source>
</evidence>
<dbReference type="GO" id="GO:0005886">
    <property type="term" value="C:plasma membrane"/>
    <property type="evidence" value="ECO:0007669"/>
    <property type="project" value="UniProtKB-SubCell"/>
</dbReference>
<dbReference type="PANTHER" id="PTHR33885">
    <property type="entry name" value="PHAGE SHOCK PROTEIN C"/>
    <property type="match status" value="1"/>
</dbReference>
<sequence length="69" mass="7524">MSSPAPRPTLSRVREDRVVAGVLGGVARRFGWNPTVVRAIFVVVSVVSAAFPGLLVYLLLWMLMPEGEE</sequence>
<feature type="domain" description="Phage shock protein PspC N-terminal" evidence="7">
    <location>
        <begin position="9"/>
        <end position="66"/>
    </location>
</feature>
<accession>A0A290XFU3</accession>
<evidence type="ECO:0000256" key="2">
    <source>
        <dbReference type="ARBA" id="ARBA00022475"/>
    </source>
</evidence>
<organism evidence="8 9">
    <name type="scientific">Luteimonas chenhongjianii</name>
    <dbReference type="NCBI Taxonomy" id="2006110"/>
    <lineage>
        <taxon>Bacteria</taxon>
        <taxon>Pseudomonadati</taxon>
        <taxon>Pseudomonadota</taxon>
        <taxon>Gammaproteobacteria</taxon>
        <taxon>Lysobacterales</taxon>
        <taxon>Lysobacteraceae</taxon>
        <taxon>Luteimonas</taxon>
    </lineage>
</organism>
<keyword evidence="4 6" id="KW-1133">Transmembrane helix</keyword>